<gene>
    <name evidence="1" type="ORF">TorRG33x02_098150</name>
</gene>
<dbReference type="OrthoDB" id="10432671at2759"/>
<organism evidence="1 2">
    <name type="scientific">Trema orientale</name>
    <name type="common">Charcoal tree</name>
    <name type="synonym">Celtis orientalis</name>
    <dbReference type="NCBI Taxonomy" id="63057"/>
    <lineage>
        <taxon>Eukaryota</taxon>
        <taxon>Viridiplantae</taxon>
        <taxon>Streptophyta</taxon>
        <taxon>Embryophyta</taxon>
        <taxon>Tracheophyta</taxon>
        <taxon>Spermatophyta</taxon>
        <taxon>Magnoliopsida</taxon>
        <taxon>eudicotyledons</taxon>
        <taxon>Gunneridae</taxon>
        <taxon>Pentapetalae</taxon>
        <taxon>rosids</taxon>
        <taxon>fabids</taxon>
        <taxon>Rosales</taxon>
        <taxon>Cannabaceae</taxon>
        <taxon>Trema</taxon>
    </lineage>
</organism>
<protein>
    <submittedName>
        <fullName evidence="1">Uncharacterized protein</fullName>
    </submittedName>
</protein>
<dbReference type="EMBL" id="JXTC01000052">
    <property type="protein sequence ID" value="PON94341.1"/>
    <property type="molecule type" value="Genomic_DNA"/>
</dbReference>
<evidence type="ECO:0000313" key="2">
    <source>
        <dbReference type="Proteomes" id="UP000237000"/>
    </source>
</evidence>
<reference evidence="2" key="1">
    <citation type="submission" date="2016-06" db="EMBL/GenBank/DDBJ databases">
        <title>Parallel loss of symbiosis genes in relatives of nitrogen-fixing non-legume Parasponia.</title>
        <authorList>
            <person name="Van Velzen R."/>
            <person name="Holmer R."/>
            <person name="Bu F."/>
            <person name="Rutten L."/>
            <person name="Van Zeijl A."/>
            <person name="Liu W."/>
            <person name="Santuari L."/>
            <person name="Cao Q."/>
            <person name="Sharma T."/>
            <person name="Shen D."/>
            <person name="Roswanjaya Y."/>
            <person name="Wardhani T."/>
            <person name="Kalhor M.S."/>
            <person name="Jansen J."/>
            <person name="Van den Hoogen J."/>
            <person name="Gungor B."/>
            <person name="Hartog M."/>
            <person name="Hontelez J."/>
            <person name="Verver J."/>
            <person name="Yang W.-C."/>
            <person name="Schijlen E."/>
            <person name="Repin R."/>
            <person name="Schilthuizen M."/>
            <person name="Schranz E."/>
            <person name="Heidstra R."/>
            <person name="Miyata K."/>
            <person name="Fedorova E."/>
            <person name="Kohlen W."/>
            <person name="Bisseling T."/>
            <person name="Smit S."/>
            <person name="Geurts R."/>
        </authorList>
    </citation>
    <scope>NUCLEOTIDE SEQUENCE [LARGE SCALE GENOMIC DNA]</scope>
    <source>
        <strain evidence="2">cv. RG33-2</strain>
    </source>
</reference>
<keyword evidence="2" id="KW-1185">Reference proteome</keyword>
<comment type="caution">
    <text evidence="1">The sequence shown here is derived from an EMBL/GenBank/DDBJ whole genome shotgun (WGS) entry which is preliminary data.</text>
</comment>
<name>A0A2P5F980_TREOI</name>
<dbReference type="Proteomes" id="UP000237000">
    <property type="component" value="Unassembled WGS sequence"/>
</dbReference>
<sequence length="49" mass="5516">MLREEKLNSMKLNPTSEIARSTKVIIAYGGDSYRRAQQRGPVIHVEASN</sequence>
<proteinExistence type="predicted"/>
<accession>A0A2P5F980</accession>
<dbReference type="InParanoid" id="A0A2P5F980"/>
<evidence type="ECO:0000313" key="1">
    <source>
        <dbReference type="EMBL" id="PON94341.1"/>
    </source>
</evidence>
<dbReference type="AlphaFoldDB" id="A0A2P5F980"/>